<dbReference type="GO" id="GO:0030420">
    <property type="term" value="P:establishment of competence for transformation"/>
    <property type="evidence" value="ECO:0007669"/>
    <property type="project" value="UniProtKB-KW"/>
</dbReference>
<organism evidence="4 6">
    <name type="scientific">Heyndrickxia ginsengihumi</name>
    <dbReference type="NCBI Taxonomy" id="363870"/>
    <lineage>
        <taxon>Bacteria</taxon>
        <taxon>Bacillati</taxon>
        <taxon>Bacillota</taxon>
        <taxon>Bacilli</taxon>
        <taxon>Bacillales</taxon>
        <taxon>Bacillaceae</taxon>
        <taxon>Heyndrickxia</taxon>
    </lineage>
</organism>
<evidence type="ECO:0000256" key="2">
    <source>
        <dbReference type="ARBA" id="ARBA00023287"/>
    </source>
</evidence>
<dbReference type="InterPro" id="IPR012902">
    <property type="entry name" value="N_methyl_site"/>
</dbReference>
<comment type="subcellular location">
    <subcellularLocation>
        <location evidence="1">Cell surface</location>
    </subcellularLocation>
</comment>
<keyword evidence="7" id="KW-1185">Reference proteome</keyword>
<feature type="transmembrane region" description="Helical" evidence="3">
    <location>
        <begin position="12"/>
        <end position="35"/>
    </location>
</feature>
<keyword evidence="3" id="KW-1133">Transmembrane helix</keyword>
<dbReference type="Pfam" id="PF07963">
    <property type="entry name" value="N_methyl"/>
    <property type="match status" value="1"/>
</dbReference>
<dbReference type="NCBIfam" id="TIGR02532">
    <property type="entry name" value="IV_pilin_GFxxxE"/>
    <property type="match status" value="1"/>
</dbReference>
<evidence type="ECO:0000313" key="7">
    <source>
        <dbReference type="Proteomes" id="UP000476934"/>
    </source>
</evidence>
<dbReference type="AlphaFoldDB" id="A0A0A6VF73"/>
<dbReference type="Proteomes" id="UP000476934">
    <property type="component" value="Unassembled WGS sequence"/>
</dbReference>
<dbReference type="EMBL" id="JAAIWK010000016">
    <property type="protein sequence ID" value="NEY20413.1"/>
    <property type="molecule type" value="Genomic_DNA"/>
</dbReference>
<evidence type="ECO:0000313" key="5">
    <source>
        <dbReference type="EMBL" id="NEY20413.1"/>
    </source>
</evidence>
<gene>
    <name evidence="5" type="ORF">G4D61_10640</name>
    <name evidence="4" type="ORF">NG54_00495</name>
</gene>
<dbReference type="EMBL" id="JRUN01000001">
    <property type="protein sequence ID" value="KHD86890.1"/>
    <property type="molecule type" value="Genomic_DNA"/>
</dbReference>
<keyword evidence="2" id="KW-0178">Competence</keyword>
<dbReference type="OrthoDB" id="2456766at2"/>
<keyword evidence="3" id="KW-0472">Membrane</keyword>
<proteinExistence type="predicted"/>
<reference evidence="4 6" key="1">
    <citation type="submission" date="2014-10" db="EMBL/GenBank/DDBJ databases">
        <title>Draft genome of phytase producing Bacillus ginsengihumi strain M2.11.</title>
        <authorList>
            <person name="Toymentseva A."/>
            <person name="Boulygina E.A."/>
            <person name="Kazakov S.V."/>
            <person name="Kayumov I."/>
            <person name="Suleimanova A.D."/>
            <person name="Mardanova A.M."/>
            <person name="Maria S.N."/>
            <person name="Sergey M.Y."/>
            <person name="Sharipova M.R."/>
        </authorList>
    </citation>
    <scope>NUCLEOTIDE SEQUENCE [LARGE SCALE GENOMIC DNA]</scope>
    <source>
        <strain evidence="4 6">M2.11</strain>
    </source>
</reference>
<sequence length="139" mass="15305">MNTLLNKNRGFTLVEVLLSITILSIVILVVGSVLANNATYTKMADNKLPAIQIANSILQVYQQKSFTDLEPEIGKKEQVNIQDVLGLDSSSEVSQYKAYVEISKNEDSRLTNRLLLVKVSVETNGDSGNATELEGYVKQ</sequence>
<dbReference type="STRING" id="363870.NG54_00495"/>
<accession>A0A0A6VF73</accession>
<evidence type="ECO:0000256" key="1">
    <source>
        <dbReference type="ARBA" id="ARBA00004241"/>
    </source>
</evidence>
<dbReference type="GO" id="GO:0009986">
    <property type="term" value="C:cell surface"/>
    <property type="evidence" value="ECO:0007669"/>
    <property type="project" value="UniProtKB-SubCell"/>
</dbReference>
<dbReference type="RefSeq" id="WP_035352536.1">
    <property type="nucleotide sequence ID" value="NZ_JAAIWK010000016.1"/>
</dbReference>
<reference evidence="5 7" key="3">
    <citation type="submission" date="2020-03" db="EMBL/GenBank/DDBJ databases">
        <title>Bacillus aquiflavi sp. nov., isolated from yellow water of strong flavor Chinese baijiu in Yibin region of China.</title>
        <authorList>
            <person name="Xie J."/>
        </authorList>
    </citation>
    <scope>NUCLEOTIDE SEQUENCE [LARGE SCALE GENOMIC DNA]</scope>
    <source>
        <strain evidence="5 7">Gsoil 114</strain>
    </source>
</reference>
<reference evidence="5" key="2">
    <citation type="submission" date="2020-02" db="EMBL/GenBank/DDBJ databases">
        <authorList>
            <person name="Feng H."/>
        </authorList>
    </citation>
    <scope>NUCLEOTIDE SEQUENCE [LARGE SCALE GENOMIC DNA]</scope>
    <source>
        <strain evidence="5">Gsoil 114</strain>
    </source>
</reference>
<dbReference type="PROSITE" id="PS00409">
    <property type="entry name" value="PROKAR_NTER_METHYL"/>
    <property type="match status" value="1"/>
</dbReference>
<evidence type="ECO:0000256" key="3">
    <source>
        <dbReference type="SAM" id="Phobius"/>
    </source>
</evidence>
<dbReference type="Proteomes" id="UP000030588">
    <property type="component" value="Unassembled WGS sequence"/>
</dbReference>
<name>A0A0A6VF73_9BACI</name>
<protein>
    <submittedName>
        <fullName evidence="4">Pilin</fullName>
    </submittedName>
    <submittedName>
        <fullName evidence="5">Type II secretion system protein</fullName>
    </submittedName>
</protein>
<evidence type="ECO:0000313" key="4">
    <source>
        <dbReference type="EMBL" id="KHD86890.1"/>
    </source>
</evidence>
<evidence type="ECO:0000313" key="6">
    <source>
        <dbReference type="Proteomes" id="UP000030588"/>
    </source>
</evidence>
<comment type="caution">
    <text evidence="4">The sequence shown here is derived from an EMBL/GenBank/DDBJ whole genome shotgun (WGS) entry which is preliminary data.</text>
</comment>
<keyword evidence="3" id="KW-0812">Transmembrane</keyword>